<keyword evidence="4" id="KW-1185">Reference proteome</keyword>
<comment type="caution">
    <text evidence="3">The sequence shown here is derived from an EMBL/GenBank/DDBJ whole genome shotgun (WGS) entry which is preliminary data.</text>
</comment>
<feature type="region of interest" description="Disordered" evidence="1">
    <location>
        <begin position="1"/>
        <end position="38"/>
    </location>
</feature>
<feature type="transmembrane region" description="Helical" evidence="2">
    <location>
        <begin position="294"/>
        <end position="315"/>
    </location>
</feature>
<feature type="transmembrane region" description="Helical" evidence="2">
    <location>
        <begin position="243"/>
        <end position="262"/>
    </location>
</feature>
<keyword evidence="2" id="KW-0472">Membrane</keyword>
<accession>A0AAJ0HCC5</accession>
<evidence type="ECO:0000313" key="3">
    <source>
        <dbReference type="EMBL" id="KAK3347004.1"/>
    </source>
</evidence>
<dbReference type="Proteomes" id="UP001275084">
    <property type="component" value="Unassembled WGS sequence"/>
</dbReference>
<protein>
    <submittedName>
        <fullName evidence="3">Uncharacterized protein</fullName>
    </submittedName>
</protein>
<reference evidence="3" key="2">
    <citation type="submission" date="2023-06" db="EMBL/GenBank/DDBJ databases">
        <authorList>
            <consortium name="Lawrence Berkeley National Laboratory"/>
            <person name="Haridas S."/>
            <person name="Hensen N."/>
            <person name="Bonometti L."/>
            <person name="Westerberg I."/>
            <person name="Brannstrom I.O."/>
            <person name="Guillou S."/>
            <person name="Cros-Aarteil S."/>
            <person name="Calhoun S."/>
            <person name="Kuo A."/>
            <person name="Mondo S."/>
            <person name="Pangilinan J."/>
            <person name="Riley R."/>
            <person name="Labutti K."/>
            <person name="Andreopoulos B."/>
            <person name="Lipzen A."/>
            <person name="Chen C."/>
            <person name="Yanf M."/>
            <person name="Daum C."/>
            <person name="Ng V."/>
            <person name="Clum A."/>
            <person name="Steindorff A."/>
            <person name="Ohm R."/>
            <person name="Martin F."/>
            <person name="Silar P."/>
            <person name="Natvig D."/>
            <person name="Lalanne C."/>
            <person name="Gautier V."/>
            <person name="Ament-Velasquez S.L."/>
            <person name="Kruys A."/>
            <person name="Hutchinson M.I."/>
            <person name="Powell A.J."/>
            <person name="Barry K."/>
            <person name="Miller A.N."/>
            <person name="Grigoriev I.V."/>
            <person name="Debuchy R."/>
            <person name="Gladieux P."/>
            <person name="Thoren M.H."/>
            <person name="Johannesson H."/>
        </authorList>
    </citation>
    <scope>NUCLEOTIDE SEQUENCE</scope>
    <source>
        <strain evidence="3">CBS 955.72</strain>
    </source>
</reference>
<reference evidence="3" key="1">
    <citation type="journal article" date="2023" name="Mol. Phylogenet. Evol.">
        <title>Genome-scale phylogeny and comparative genomics of the fungal order Sordariales.</title>
        <authorList>
            <person name="Hensen N."/>
            <person name="Bonometti L."/>
            <person name="Westerberg I."/>
            <person name="Brannstrom I.O."/>
            <person name="Guillou S."/>
            <person name="Cros-Aarteil S."/>
            <person name="Calhoun S."/>
            <person name="Haridas S."/>
            <person name="Kuo A."/>
            <person name="Mondo S."/>
            <person name="Pangilinan J."/>
            <person name="Riley R."/>
            <person name="LaButti K."/>
            <person name="Andreopoulos B."/>
            <person name="Lipzen A."/>
            <person name="Chen C."/>
            <person name="Yan M."/>
            <person name="Daum C."/>
            <person name="Ng V."/>
            <person name="Clum A."/>
            <person name="Steindorff A."/>
            <person name="Ohm R.A."/>
            <person name="Martin F."/>
            <person name="Silar P."/>
            <person name="Natvig D.O."/>
            <person name="Lalanne C."/>
            <person name="Gautier V."/>
            <person name="Ament-Velasquez S.L."/>
            <person name="Kruys A."/>
            <person name="Hutchinson M.I."/>
            <person name="Powell A.J."/>
            <person name="Barry K."/>
            <person name="Miller A.N."/>
            <person name="Grigoriev I.V."/>
            <person name="Debuchy R."/>
            <person name="Gladieux P."/>
            <person name="Hiltunen Thoren M."/>
            <person name="Johannesson H."/>
        </authorList>
    </citation>
    <scope>NUCLEOTIDE SEQUENCE</scope>
    <source>
        <strain evidence="3">CBS 955.72</strain>
    </source>
</reference>
<evidence type="ECO:0000256" key="1">
    <source>
        <dbReference type="SAM" id="MobiDB-lite"/>
    </source>
</evidence>
<gene>
    <name evidence="3" type="ORF">B0T25DRAFT_292699</name>
</gene>
<feature type="compositionally biased region" description="Polar residues" evidence="1">
    <location>
        <begin position="16"/>
        <end position="30"/>
    </location>
</feature>
<proteinExistence type="predicted"/>
<keyword evidence="2" id="KW-0812">Transmembrane</keyword>
<dbReference type="AlphaFoldDB" id="A0AAJ0HCC5"/>
<evidence type="ECO:0000256" key="2">
    <source>
        <dbReference type="SAM" id="Phobius"/>
    </source>
</evidence>
<organism evidence="3 4">
    <name type="scientific">Lasiosphaeria hispida</name>
    <dbReference type="NCBI Taxonomy" id="260671"/>
    <lineage>
        <taxon>Eukaryota</taxon>
        <taxon>Fungi</taxon>
        <taxon>Dikarya</taxon>
        <taxon>Ascomycota</taxon>
        <taxon>Pezizomycotina</taxon>
        <taxon>Sordariomycetes</taxon>
        <taxon>Sordariomycetidae</taxon>
        <taxon>Sordariales</taxon>
        <taxon>Lasiosphaeriaceae</taxon>
        <taxon>Lasiosphaeria</taxon>
    </lineage>
</organism>
<evidence type="ECO:0000313" key="4">
    <source>
        <dbReference type="Proteomes" id="UP001275084"/>
    </source>
</evidence>
<sequence>MRQSRSRTMRPSSRTNTGRRLNGQSRNNTGLVGPGAGIGSRKSTWEVIKDAQRSVMSPINFGSFRKGMIQVDIEMAVPEQLTTDSPQVIENSSSTKALIDTREVLDKFRFSDVQTLHTFSDRIRRAILTLKLNISVLHELYGFYDNLLISDITNFQSIKAACKDDLADFLAEVQCISRNLGTRQSQLECLASMLTEGITLYDGILQHRQLDIAQRFQETARRSADQMQIIANKTKLETASMHVITVVTLIFLPATFVAVYLMTQTFFQSGAIQWSDAPPDMTGTYKYSSEGFRLFAWVSAPVMAITLGVWLMVYLTMRRGLKREIDSVLPK</sequence>
<dbReference type="EMBL" id="JAUIQD010000006">
    <property type="protein sequence ID" value="KAK3347004.1"/>
    <property type="molecule type" value="Genomic_DNA"/>
</dbReference>
<keyword evidence="2" id="KW-1133">Transmembrane helix</keyword>
<name>A0AAJ0HCC5_9PEZI</name>